<dbReference type="SUPFAM" id="SSF47413">
    <property type="entry name" value="lambda repressor-like DNA-binding domains"/>
    <property type="match status" value="1"/>
</dbReference>
<evidence type="ECO:0000313" key="2">
    <source>
        <dbReference type="EMBL" id="PSV00448.1"/>
    </source>
</evidence>
<dbReference type="AlphaFoldDB" id="A0A2T3KL51"/>
<accession>A0A2T3KL51</accession>
<dbReference type="CDD" id="cd00093">
    <property type="entry name" value="HTH_XRE"/>
    <property type="match status" value="1"/>
</dbReference>
<dbReference type="GO" id="GO:0003677">
    <property type="term" value="F:DNA binding"/>
    <property type="evidence" value="ECO:0007669"/>
    <property type="project" value="InterPro"/>
</dbReference>
<gene>
    <name evidence="2" type="ORF">C9J27_04770</name>
</gene>
<dbReference type="Proteomes" id="UP000241426">
    <property type="component" value="Unassembled WGS sequence"/>
</dbReference>
<protein>
    <submittedName>
        <fullName evidence="2">Transcriptional regulator</fullName>
    </submittedName>
</protein>
<dbReference type="InterPro" id="IPR001387">
    <property type="entry name" value="Cro/C1-type_HTH"/>
</dbReference>
<organism evidence="2 3">
    <name type="scientific">Photobacterium kishitanii</name>
    <dbReference type="NCBI Taxonomy" id="318456"/>
    <lineage>
        <taxon>Bacteria</taxon>
        <taxon>Pseudomonadati</taxon>
        <taxon>Pseudomonadota</taxon>
        <taxon>Gammaproteobacteria</taxon>
        <taxon>Vibrionales</taxon>
        <taxon>Vibrionaceae</taxon>
        <taxon>Photobacterium</taxon>
    </lineage>
</organism>
<sequence length="86" mass="9929">MAVDRVEIGIKIKAYRKELGLTQKQLQEKTHVHKTTISEMENGRFSGSFDLFERVLDAIGLEFVVTTKVHRIPNMHEIQELFGDDD</sequence>
<dbReference type="Gene3D" id="1.10.260.40">
    <property type="entry name" value="lambda repressor-like DNA-binding domains"/>
    <property type="match status" value="1"/>
</dbReference>
<feature type="domain" description="HTH cro/C1-type" evidence="1">
    <location>
        <begin position="12"/>
        <end position="70"/>
    </location>
</feature>
<evidence type="ECO:0000259" key="1">
    <source>
        <dbReference type="PROSITE" id="PS50943"/>
    </source>
</evidence>
<name>A0A2T3KL51_9GAMM</name>
<dbReference type="SMART" id="SM00530">
    <property type="entry name" value="HTH_XRE"/>
    <property type="match status" value="1"/>
</dbReference>
<dbReference type="EMBL" id="PYNF01000003">
    <property type="protein sequence ID" value="PSV00448.1"/>
    <property type="molecule type" value="Genomic_DNA"/>
</dbReference>
<proteinExistence type="predicted"/>
<dbReference type="PROSITE" id="PS50943">
    <property type="entry name" value="HTH_CROC1"/>
    <property type="match status" value="1"/>
</dbReference>
<evidence type="ECO:0000313" key="3">
    <source>
        <dbReference type="Proteomes" id="UP000241426"/>
    </source>
</evidence>
<reference evidence="2 3" key="1">
    <citation type="submission" date="2018-01" db="EMBL/GenBank/DDBJ databases">
        <title>Whole genome sequencing of Histamine producing bacteria.</title>
        <authorList>
            <person name="Butler K."/>
        </authorList>
    </citation>
    <scope>NUCLEOTIDE SEQUENCE [LARGE SCALE GENOMIC DNA]</scope>
    <source>
        <strain evidence="2 3">FS-7.2</strain>
    </source>
</reference>
<comment type="caution">
    <text evidence="2">The sequence shown here is derived from an EMBL/GenBank/DDBJ whole genome shotgun (WGS) entry which is preliminary data.</text>
</comment>
<dbReference type="Pfam" id="PF01381">
    <property type="entry name" value="HTH_3"/>
    <property type="match status" value="1"/>
</dbReference>
<dbReference type="InterPro" id="IPR010982">
    <property type="entry name" value="Lambda_DNA-bd_dom_sf"/>
</dbReference>